<dbReference type="EMBL" id="CAEZTB010000050">
    <property type="protein sequence ID" value="CAB4554668.1"/>
    <property type="molecule type" value="Genomic_DNA"/>
</dbReference>
<dbReference type="AlphaFoldDB" id="A0A6J6CYD2"/>
<sequence length="128" mass="13987">MSKNIVQQRYGRDRLKARDRILAISIAAVALVSFLVWAVFVSIDNSNQVTHRDIAYEVIDEYSTNVTFEVSRNPGQVVSCDVTVLNQSFAVVGFLSVDVAASNSRSTVVSSTIRTTELGVSGLVESCR</sequence>
<keyword evidence="1" id="KW-0812">Transmembrane</keyword>
<proteinExistence type="predicted"/>
<name>A0A6J6CYD2_9ZZZZ</name>
<protein>
    <submittedName>
        <fullName evidence="2">Unannotated protein</fullName>
    </submittedName>
</protein>
<evidence type="ECO:0000313" key="2">
    <source>
        <dbReference type="EMBL" id="CAB4554668.1"/>
    </source>
</evidence>
<accession>A0A6J6CYD2</accession>
<dbReference type="Pfam" id="PF14155">
    <property type="entry name" value="DUF4307"/>
    <property type="match status" value="1"/>
</dbReference>
<gene>
    <name evidence="2" type="ORF">UFOPK1581_00401</name>
</gene>
<evidence type="ECO:0000256" key="1">
    <source>
        <dbReference type="SAM" id="Phobius"/>
    </source>
</evidence>
<dbReference type="InterPro" id="IPR025443">
    <property type="entry name" value="DUF4307"/>
</dbReference>
<keyword evidence="1" id="KW-0472">Membrane</keyword>
<feature type="transmembrane region" description="Helical" evidence="1">
    <location>
        <begin position="21"/>
        <end position="43"/>
    </location>
</feature>
<reference evidence="2" key="1">
    <citation type="submission" date="2020-05" db="EMBL/GenBank/DDBJ databases">
        <authorList>
            <person name="Chiriac C."/>
            <person name="Salcher M."/>
            <person name="Ghai R."/>
            <person name="Kavagutti S V."/>
        </authorList>
    </citation>
    <scope>NUCLEOTIDE SEQUENCE</scope>
</reference>
<keyword evidence="1" id="KW-1133">Transmembrane helix</keyword>
<organism evidence="2">
    <name type="scientific">freshwater metagenome</name>
    <dbReference type="NCBI Taxonomy" id="449393"/>
    <lineage>
        <taxon>unclassified sequences</taxon>
        <taxon>metagenomes</taxon>
        <taxon>ecological metagenomes</taxon>
    </lineage>
</organism>